<protein>
    <submittedName>
        <fullName evidence="3">AAA family ATPase</fullName>
    </submittedName>
</protein>
<dbReference type="InterPro" id="IPR025420">
    <property type="entry name" value="DUF4143"/>
</dbReference>
<dbReference type="SUPFAM" id="SSF52540">
    <property type="entry name" value="P-loop containing nucleoside triphosphate hydrolases"/>
    <property type="match status" value="1"/>
</dbReference>
<dbReference type="KEGG" id="ddz:DSYM_19250"/>
<proteinExistence type="predicted"/>
<gene>
    <name evidence="3" type="ORF">DSYM_19250</name>
</gene>
<evidence type="ECO:0000313" key="3">
    <source>
        <dbReference type="EMBL" id="BBO21226.1"/>
    </source>
</evidence>
<feature type="domain" description="AAA" evidence="1">
    <location>
        <begin position="26"/>
        <end position="142"/>
    </location>
</feature>
<organism evidence="3 4">
    <name type="scientific">Candidatus Desulfobacillus denitrificans</name>
    <dbReference type="NCBI Taxonomy" id="2608985"/>
    <lineage>
        <taxon>Bacteria</taxon>
        <taxon>Pseudomonadati</taxon>
        <taxon>Pseudomonadota</taxon>
        <taxon>Betaproteobacteria</taxon>
        <taxon>Candidatus Desulfobacillus</taxon>
    </lineage>
</organism>
<dbReference type="Proteomes" id="UP000662914">
    <property type="component" value="Chromosome"/>
</dbReference>
<evidence type="ECO:0000313" key="4">
    <source>
        <dbReference type="Proteomes" id="UP000662914"/>
    </source>
</evidence>
<evidence type="ECO:0000259" key="1">
    <source>
        <dbReference type="Pfam" id="PF13173"/>
    </source>
</evidence>
<dbReference type="Pfam" id="PF13173">
    <property type="entry name" value="AAA_14"/>
    <property type="match status" value="1"/>
</dbReference>
<dbReference type="AlphaFoldDB" id="A0A809RYF1"/>
<reference evidence="3" key="1">
    <citation type="journal article" name="DNA Res.">
        <title>The physiological potential of anammox bacteria as revealed by their core genome structure.</title>
        <authorList>
            <person name="Okubo T."/>
            <person name="Toyoda A."/>
            <person name="Fukuhara K."/>
            <person name="Uchiyama I."/>
            <person name="Harigaya Y."/>
            <person name="Kuroiwa M."/>
            <person name="Suzuki T."/>
            <person name="Murakami Y."/>
            <person name="Suwa Y."/>
            <person name="Takami H."/>
        </authorList>
    </citation>
    <scope>NUCLEOTIDE SEQUENCE</scope>
    <source>
        <strain evidence="3">317325-3</strain>
    </source>
</reference>
<dbReference type="PANTHER" id="PTHR43566">
    <property type="entry name" value="CONSERVED PROTEIN"/>
    <property type="match status" value="1"/>
</dbReference>
<name>A0A809RYF1_9PROT</name>
<dbReference type="EMBL" id="AP021857">
    <property type="protein sequence ID" value="BBO21226.1"/>
    <property type="molecule type" value="Genomic_DNA"/>
</dbReference>
<dbReference type="PANTHER" id="PTHR43566:SF2">
    <property type="entry name" value="DUF4143 DOMAIN-CONTAINING PROTEIN"/>
    <property type="match status" value="1"/>
</dbReference>
<feature type="domain" description="DUF4143" evidence="2">
    <location>
        <begin position="203"/>
        <end position="362"/>
    </location>
</feature>
<dbReference type="InterPro" id="IPR041682">
    <property type="entry name" value="AAA_14"/>
</dbReference>
<accession>A0A809RYF1</accession>
<dbReference type="Pfam" id="PF13635">
    <property type="entry name" value="DUF4143"/>
    <property type="match status" value="1"/>
</dbReference>
<sequence length="418" mass="46335">MPEPSASAPLYPRFLVPRVEEALADTPVVLIGGPRQSGKTTLARQLAAGRAFLTLDNEPTLLAAQADPVGLVRSHDAMVIDEIQRAPGLLLAIKESVDVDRRPGRFLLTGSANLMTLPLVADSLAGRIENQVLLPLSQSEMLGVEGCRDWIDQVFAGRVPHPASGREVIAERVLRGGYPDALTRATPRRRQAWARQYIDMLLRRDIRDLARLDKVEHLPRLLAMLAQVSGQLCNFTQLGGHIGLDHKTVGKYLAVFEQLFLMQRVPAWSGNRLSRLVKTPKLQFIDSGLLAALLEVSEISPIHHRARYGQLLESFVFGELLKHCTWSDRRYAMCFYRDKSQREVDFVLEDAMGKLIGIEVKAAASIGGADFAGLRQLATMTADRFTAGIVLYDGDATLPFGPKFWAVPIGTLWRARFR</sequence>
<evidence type="ECO:0000259" key="2">
    <source>
        <dbReference type="Pfam" id="PF13635"/>
    </source>
</evidence>
<dbReference type="InterPro" id="IPR027417">
    <property type="entry name" value="P-loop_NTPase"/>
</dbReference>